<organism evidence="1 2">
    <name type="scientific">Rhamnella rubrinervis</name>
    <dbReference type="NCBI Taxonomy" id="2594499"/>
    <lineage>
        <taxon>Eukaryota</taxon>
        <taxon>Viridiplantae</taxon>
        <taxon>Streptophyta</taxon>
        <taxon>Embryophyta</taxon>
        <taxon>Tracheophyta</taxon>
        <taxon>Spermatophyta</taxon>
        <taxon>Magnoliopsida</taxon>
        <taxon>eudicotyledons</taxon>
        <taxon>Gunneridae</taxon>
        <taxon>Pentapetalae</taxon>
        <taxon>rosids</taxon>
        <taxon>fabids</taxon>
        <taxon>Rosales</taxon>
        <taxon>Rhamnaceae</taxon>
        <taxon>rhamnoid group</taxon>
        <taxon>Rhamneae</taxon>
        <taxon>Rhamnella</taxon>
    </lineage>
</organism>
<reference evidence="1" key="1">
    <citation type="submission" date="2020-03" db="EMBL/GenBank/DDBJ databases">
        <title>A high-quality chromosome-level genome assembly of a woody plant with both climbing and erect habits, Rhamnella rubrinervis.</title>
        <authorList>
            <person name="Lu Z."/>
            <person name="Yang Y."/>
            <person name="Zhu X."/>
            <person name="Sun Y."/>
        </authorList>
    </citation>
    <scope>NUCLEOTIDE SEQUENCE</scope>
    <source>
        <strain evidence="1">BYM</strain>
        <tissue evidence="1">Leaf</tissue>
    </source>
</reference>
<dbReference type="AlphaFoldDB" id="A0A8K0HL70"/>
<name>A0A8K0HL70_9ROSA</name>
<evidence type="ECO:0000313" key="2">
    <source>
        <dbReference type="Proteomes" id="UP000796880"/>
    </source>
</evidence>
<comment type="caution">
    <text evidence="1">The sequence shown here is derived from an EMBL/GenBank/DDBJ whole genome shotgun (WGS) entry which is preliminary data.</text>
</comment>
<sequence length="186" mass="20612">MNYVILRIGYAIACSELWGENLPVSTTCDFVLAFSSIAQPISVRPSPCHILRLADLPEGCSNAFSEWYGRGPFLGYTHPWSQILFRFLPLGSRCPREWSPSSWSFPGGPNLSAATFIQSALPGKSPSLHSNQPVPSIVRAALKASNRLPIDPRVRRSFVGVLEWIAPTLHAGELIYTLIDHRVLLR</sequence>
<gene>
    <name evidence="1" type="ORF">FNV43_RR04944</name>
</gene>
<evidence type="ECO:0000313" key="1">
    <source>
        <dbReference type="EMBL" id="KAF3454496.1"/>
    </source>
</evidence>
<dbReference type="EMBL" id="VOIH02000002">
    <property type="protein sequence ID" value="KAF3454496.1"/>
    <property type="molecule type" value="Genomic_DNA"/>
</dbReference>
<accession>A0A8K0HL70</accession>
<protein>
    <submittedName>
        <fullName evidence="1">Uncharacterized protein</fullName>
    </submittedName>
</protein>
<keyword evidence="2" id="KW-1185">Reference proteome</keyword>
<proteinExistence type="predicted"/>
<dbReference type="Proteomes" id="UP000796880">
    <property type="component" value="Unassembled WGS sequence"/>
</dbReference>